<dbReference type="InterPro" id="IPR041581">
    <property type="entry name" value="Glyoxalase_6"/>
</dbReference>
<dbReference type="Proteomes" id="UP001319861">
    <property type="component" value="Chromosome"/>
</dbReference>
<evidence type="ECO:0000259" key="1">
    <source>
        <dbReference type="PROSITE" id="PS51819"/>
    </source>
</evidence>
<dbReference type="PANTHER" id="PTHR33993:SF14">
    <property type="entry name" value="GB|AAF24581.1"/>
    <property type="match status" value="1"/>
</dbReference>
<dbReference type="Pfam" id="PF00903">
    <property type="entry name" value="Glyoxalase"/>
    <property type="match status" value="1"/>
</dbReference>
<dbReference type="InterPro" id="IPR037523">
    <property type="entry name" value="VOC_core"/>
</dbReference>
<name>A0ABN6FEQ6_SINCY</name>
<dbReference type="EMBL" id="AP024525">
    <property type="protein sequence ID" value="BCT74890.1"/>
    <property type="molecule type" value="Genomic_DNA"/>
</dbReference>
<gene>
    <name evidence="2" type="ORF">SCMU_07320</name>
</gene>
<dbReference type="InterPro" id="IPR004360">
    <property type="entry name" value="Glyas_Fos-R_dOase_dom"/>
</dbReference>
<dbReference type="SUPFAM" id="SSF54593">
    <property type="entry name" value="Glyoxalase/Bleomycin resistance protein/Dihydroxybiphenyl dioxygenase"/>
    <property type="match status" value="2"/>
</dbReference>
<evidence type="ECO:0000313" key="3">
    <source>
        <dbReference type="Proteomes" id="UP001319861"/>
    </source>
</evidence>
<evidence type="ECO:0000313" key="2">
    <source>
        <dbReference type="EMBL" id="BCT74890.1"/>
    </source>
</evidence>
<dbReference type="CDD" id="cd07247">
    <property type="entry name" value="SgaA_N_like"/>
    <property type="match status" value="2"/>
</dbReference>
<dbReference type="InterPro" id="IPR052164">
    <property type="entry name" value="Anthracycline_SecMetBiosynth"/>
</dbReference>
<dbReference type="Gene3D" id="3.10.180.10">
    <property type="entry name" value="2,3-Dihydroxybiphenyl 1,2-Dioxygenase, domain 1"/>
    <property type="match status" value="2"/>
</dbReference>
<dbReference type="InterPro" id="IPR029068">
    <property type="entry name" value="Glyas_Bleomycin-R_OHBP_Dase"/>
</dbReference>
<protein>
    <submittedName>
        <fullName evidence="2">Glyoxalase/bleomycin resistance protein</fullName>
    </submittedName>
</protein>
<organism evidence="2 3">
    <name type="scientific">Sinomonas cyclohexanicum</name>
    <name type="common">Corynebacterium cyclohexanicum</name>
    <dbReference type="NCBI Taxonomy" id="322009"/>
    <lineage>
        <taxon>Bacteria</taxon>
        <taxon>Bacillati</taxon>
        <taxon>Actinomycetota</taxon>
        <taxon>Actinomycetes</taxon>
        <taxon>Micrococcales</taxon>
        <taxon>Micrococcaceae</taxon>
        <taxon>Sinomonas</taxon>
    </lineage>
</organism>
<keyword evidence="3" id="KW-1185">Reference proteome</keyword>
<feature type="domain" description="VOC" evidence="1">
    <location>
        <begin position="140"/>
        <end position="256"/>
    </location>
</feature>
<dbReference type="PROSITE" id="PS51819">
    <property type="entry name" value="VOC"/>
    <property type="match status" value="2"/>
</dbReference>
<reference evidence="2 3" key="1">
    <citation type="journal article" date="2021" name="J. Biosci. Bioeng.">
        <title>Identification and characterization of a chc gene cluster responsible for the aromatization pathway of cyclohexanecarboxylate degradation in Sinomonas cyclohexanicum ATCC 51369.</title>
        <authorList>
            <person name="Yamamoto T."/>
            <person name="Hasegawa Y."/>
            <person name="Lau P.C.K."/>
            <person name="Iwaki H."/>
        </authorList>
    </citation>
    <scope>NUCLEOTIDE SEQUENCE [LARGE SCALE GENOMIC DNA]</scope>
    <source>
        <strain evidence="2 3">ATCC 51369</strain>
    </source>
</reference>
<feature type="domain" description="VOC" evidence="1">
    <location>
        <begin position="10"/>
        <end position="126"/>
    </location>
</feature>
<dbReference type="PANTHER" id="PTHR33993">
    <property type="entry name" value="GLYOXALASE-RELATED"/>
    <property type="match status" value="1"/>
</dbReference>
<dbReference type="Pfam" id="PF18029">
    <property type="entry name" value="Glyoxalase_6"/>
    <property type="match status" value="1"/>
</dbReference>
<proteinExistence type="predicted"/>
<accession>A0ABN6FEQ6</accession>
<dbReference type="RefSeq" id="WP_229231652.1">
    <property type="nucleotide sequence ID" value="NZ_AP024525.1"/>
</dbReference>
<sequence length="269" mass="28637">MPTPDLTAGAPCWTDLMTSDLEKAKAFYTELFGWTYETGDQETYGGYTTAFKDGAMVAGLMGKAEDQAAMPDVWTIYFKSDDIHATADAVAAAGGQVFMPPMEVPEQGHMAVFGDAGGAAFGVWQSTGHTGFAKLAEPGTPAWFELHALDYDGSVAFYSKALGWSLSVMGDTPEFRYSTLGEGREAKAGIFDAAKDLPEGVPAHWTVYWTVEDADETLAQATALGATVFMPAVDTPFGRMAALADPLGAPFRIIQDRGQEDGEGDTPTP</sequence>